<evidence type="ECO:0000313" key="2">
    <source>
        <dbReference type="EMBL" id="CAE8581566.1"/>
    </source>
</evidence>
<feature type="region of interest" description="Disordered" evidence="1">
    <location>
        <begin position="1"/>
        <end position="110"/>
    </location>
</feature>
<evidence type="ECO:0000313" key="3">
    <source>
        <dbReference type="Proteomes" id="UP000654075"/>
    </source>
</evidence>
<accession>A0A813D7D0</accession>
<reference evidence="2" key="1">
    <citation type="submission" date="2021-02" db="EMBL/GenBank/DDBJ databases">
        <authorList>
            <person name="Dougan E. K."/>
            <person name="Rhodes N."/>
            <person name="Thang M."/>
            <person name="Chan C."/>
        </authorList>
    </citation>
    <scope>NUCLEOTIDE SEQUENCE</scope>
</reference>
<feature type="compositionally biased region" description="Basic and acidic residues" evidence="1">
    <location>
        <begin position="89"/>
        <end position="110"/>
    </location>
</feature>
<organism evidence="2 3">
    <name type="scientific">Polarella glacialis</name>
    <name type="common">Dinoflagellate</name>
    <dbReference type="NCBI Taxonomy" id="89957"/>
    <lineage>
        <taxon>Eukaryota</taxon>
        <taxon>Sar</taxon>
        <taxon>Alveolata</taxon>
        <taxon>Dinophyceae</taxon>
        <taxon>Suessiales</taxon>
        <taxon>Suessiaceae</taxon>
        <taxon>Polarella</taxon>
    </lineage>
</organism>
<protein>
    <submittedName>
        <fullName evidence="2">Uncharacterized protein</fullName>
    </submittedName>
</protein>
<feature type="compositionally biased region" description="Basic and acidic residues" evidence="1">
    <location>
        <begin position="40"/>
        <end position="61"/>
    </location>
</feature>
<feature type="non-terminal residue" evidence="2">
    <location>
        <position position="110"/>
    </location>
</feature>
<comment type="caution">
    <text evidence="2">The sequence shown here is derived from an EMBL/GenBank/DDBJ whole genome shotgun (WGS) entry which is preliminary data.</text>
</comment>
<dbReference type="AlphaFoldDB" id="A0A813D7D0"/>
<feature type="compositionally biased region" description="Polar residues" evidence="1">
    <location>
        <begin position="1"/>
        <end position="16"/>
    </location>
</feature>
<dbReference type="EMBL" id="CAJNNV010000136">
    <property type="protein sequence ID" value="CAE8581566.1"/>
    <property type="molecule type" value="Genomic_DNA"/>
</dbReference>
<name>A0A813D7D0_POLGL</name>
<gene>
    <name evidence="2" type="ORF">PGLA1383_LOCUS591</name>
</gene>
<proteinExistence type="predicted"/>
<sequence length="110" mass="11738">MARGTAKTNSTASASGVQGRPRASREQALDPDFALASTARNKDGERKGTVKEAAKGFERRRALPMSGAIVMKETRADAPRASQGGEAPKGLKEWEMPASSRERPKASKEP</sequence>
<dbReference type="Proteomes" id="UP000654075">
    <property type="component" value="Unassembled WGS sequence"/>
</dbReference>
<evidence type="ECO:0000256" key="1">
    <source>
        <dbReference type="SAM" id="MobiDB-lite"/>
    </source>
</evidence>
<keyword evidence="3" id="KW-1185">Reference proteome</keyword>